<comment type="caution">
    <text evidence="1">The sequence shown here is derived from an EMBL/GenBank/DDBJ whole genome shotgun (WGS) entry which is preliminary data.</text>
</comment>
<accession>A0AAE4BQD3</accession>
<keyword evidence="2" id="KW-1185">Reference proteome</keyword>
<organism evidence="1 2">
    <name type="scientific">Aureibacter tunicatorum</name>
    <dbReference type="NCBI Taxonomy" id="866807"/>
    <lineage>
        <taxon>Bacteria</taxon>
        <taxon>Pseudomonadati</taxon>
        <taxon>Bacteroidota</taxon>
        <taxon>Cytophagia</taxon>
        <taxon>Cytophagales</taxon>
        <taxon>Persicobacteraceae</taxon>
        <taxon>Aureibacter</taxon>
    </lineage>
</organism>
<evidence type="ECO:0000313" key="2">
    <source>
        <dbReference type="Proteomes" id="UP001185092"/>
    </source>
</evidence>
<name>A0AAE4BQD3_9BACT</name>
<sequence length="42" mass="5084">MQNIIFLKIKGLNDIKNYLYRLLTNTTSFFNYASDQIRDQRL</sequence>
<reference evidence="1" key="1">
    <citation type="submission" date="2023-07" db="EMBL/GenBank/DDBJ databases">
        <title>Genomic Encyclopedia of Type Strains, Phase IV (KMG-IV): sequencing the most valuable type-strain genomes for metagenomic binning, comparative biology and taxonomic classification.</title>
        <authorList>
            <person name="Goeker M."/>
        </authorList>
    </citation>
    <scope>NUCLEOTIDE SEQUENCE</scope>
    <source>
        <strain evidence="1">DSM 26174</strain>
    </source>
</reference>
<dbReference type="EMBL" id="JAVDQD010000002">
    <property type="protein sequence ID" value="MDR6238974.1"/>
    <property type="molecule type" value="Genomic_DNA"/>
</dbReference>
<protein>
    <submittedName>
        <fullName evidence="1">Uncharacterized protein</fullName>
    </submittedName>
</protein>
<dbReference type="Proteomes" id="UP001185092">
    <property type="component" value="Unassembled WGS sequence"/>
</dbReference>
<dbReference type="AlphaFoldDB" id="A0AAE4BQD3"/>
<gene>
    <name evidence="1" type="ORF">HNQ88_002011</name>
</gene>
<evidence type="ECO:0000313" key="1">
    <source>
        <dbReference type="EMBL" id="MDR6238974.1"/>
    </source>
</evidence>
<proteinExistence type="predicted"/>